<evidence type="ECO:0000313" key="5">
    <source>
        <dbReference type="EMBL" id="MBP2406885.1"/>
    </source>
</evidence>
<comment type="caution">
    <text evidence="5">The sequence shown here is derived from an EMBL/GenBank/DDBJ whole genome shotgun (WGS) entry which is preliminary data.</text>
</comment>
<evidence type="ECO:0000313" key="6">
    <source>
        <dbReference type="Proteomes" id="UP001519291"/>
    </source>
</evidence>
<dbReference type="Pfam" id="PF07992">
    <property type="entry name" value="Pyr_redox_2"/>
    <property type="match status" value="1"/>
</dbReference>
<dbReference type="Proteomes" id="UP001519291">
    <property type="component" value="Unassembled WGS sequence"/>
</dbReference>
<dbReference type="PANTHER" id="PTHR43429">
    <property type="entry name" value="PYRIDINE NUCLEOTIDE-DISULFIDE OXIDOREDUCTASE DOMAIN-CONTAINING"/>
    <property type="match status" value="1"/>
</dbReference>
<gene>
    <name evidence="5" type="ORF">JO379_006354</name>
</gene>
<sequence>MSPHRIAVIGAGMAAARFARQLTTHSGPEDIELTLYGAEPDAPYNRTLLTEVLTGRYADVDLPYGPGTTLRTGTEVVALDTGARKLVLADGEHTAYDTLVLATGASPVRPPLPGSRTPDGGLLGGVHVLRTLADCRRLAAAAARATRAVVIGGGVLGVSAARALATLGPHVEIVHNETHLMDRHLDAQSAAALRHQLTGLGIGTHPGEEARALHGTGRVTAVELADGSQLSADLVLLTCGVRPRTRLARAAGLDVRHGIVVDDRLATSAPDIHALGDCAEHRGVVHGLADPAWRQADTLAALLSGADPHARYTGTRPPTRLTAGPVHLAAFGDPAAEHHGDHEVLRLADATRGTHKKLVRHGDRLAGAVLLGDLTTLGDLLAVWQRDEDLPADPLYLIHEGARP</sequence>
<dbReference type="GeneID" id="91573193"/>
<keyword evidence="5" id="KW-0560">Oxidoreductase</keyword>
<dbReference type="InterPro" id="IPR050260">
    <property type="entry name" value="FAD-bd_OxRdtase"/>
</dbReference>
<dbReference type="InterPro" id="IPR036188">
    <property type="entry name" value="FAD/NAD-bd_sf"/>
</dbReference>
<keyword evidence="3" id="KW-0274">FAD</keyword>
<feature type="domain" description="FAD/NAD(P)-binding" evidence="4">
    <location>
        <begin position="5"/>
        <end position="293"/>
    </location>
</feature>
<evidence type="ECO:0000256" key="2">
    <source>
        <dbReference type="ARBA" id="ARBA00022630"/>
    </source>
</evidence>
<keyword evidence="6" id="KW-1185">Reference proteome</keyword>
<dbReference type="PANTHER" id="PTHR43429:SF3">
    <property type="entry name" value="NITRITE REDUCTASE [NAD(P)H]"/>
    <property type="match status" value="1"/>
</dbReference>
<dbReference type="RefSeq" id="WP_209518235.1">
    <property type="nucleotide sequence ID" value="NZ_JAGIOH010000001.1"/>
</dbReference>
<organism evidence="5 6">
    <name type="scientific">Streptomyces syringium</name>
    <dbReference type="NCBI Taxonomy" id="76729"/>
    <lineage>
        <taxon>Bacteria</taxon>
        <taxon>Bacillati</taxon>
        <taxon>Actinomycetota</taxon>
        <taxon>Actinomycetes</taxon>
        <taxon>Kitasatosporales</taxon>
        <taxon>Streptomycetaceae</taxon>
        <taxon>Streptomyces</taxon>
    </lineage>
</organism>
<dbReference type="InterPro" id="IPR023753">
    <property type="entry name" value="FAD/NAD-binding_dom"/>
</dbReference>
<reference evidence="5 6" key="1">
    <citation type="submission" date="2021-03" db="EMBL/GenBank/DDBJ databases">
        <title>Sequencing the genomes of 1000 actinobacteria strains.</title>
        <authorList>
            <person name="Klenk H.-P."/>
        </authorList>
    </citation>
    <scope>NUCLEOTIDE SEQUENCE [LARGE SCALE GENOMIC DNA]</scope>
    <source>
        <strain evidence="5 6">DSM 41480</strain>
    </source>
</reference>
<dbReference type="SUPFAM" id="SSF51905">
    <property type="entry name" value="FAD/NAD(P)-binding domain"/>
    <property type="match status" value="1"/>
</dbReference>
<dbReference type="EMBL" id="JAGIOH010000001">
    <property type="protein sequence ID" value="MBP2406885.1"/>
    <property type="molecule type" value="Genomic_DNA"/>
</dbReference>
<evidence type="ECO:0000259" key="4">
    <source>
        <dbReference type="Pfam" id="PF07992"/>
    </source>
</evidence>
<protein>
    <submittedName>
        <fullName evidence="5">Assimilatory nitrate reductase electron transfer subunit</fullName>
        <ecNumber evidence="5">1.7.99.4</ecNumber>
    </submittedName>
</protein>
<dbReference type="PRINTS" id="PR00411">
    <property type="entry name" value="PNDRDTASEI"/>
</dbReference>
<proteinExistence type="predicted"/>
<dbReference type="PRINTS" id="PR00368">
    <property type="entry name" value="FADPNR"/>
</dbReference>
<dbReference type="Gene3D" id="3.50.50.60">
    <property type="entry name" value="FAD/NAD(P)-binding domain"/>
    <property type="match status" value="2"/>
</dbReference>
<evidence type="ECO:0000256" key="3">
    <source>
        <dbReference type="ARBA" id="ARBA00022827"/>
    </source>
</evidence>
<dbReference type="GO" id="GO:0016491">
    <property type="term" value="F:oxidoreductase activity"/>
    <property type="evidence" value="ECO:0007669"/>
    <property type="project" value="UniProtKB-KW"/>
</dbReference>
<keyword evidence="2" id="KW-0285">Flavoprotein</keyword>
<dbReference type="EC" id="1.7.99.4" evidence="5"/>
<name>A0ABS4YDL0_9ACTN</name>
<evidence type="ECO:0000256" key="1">
    <source>
        <dbReference type="ARBA" id="ARBA00001974"/>
    </source>
</evidence>
<accession>A0ABS4YDL0</accession>
<comment type="cofactor">
    <cofactor evidence="1">
        <name>FAD</name>
        <dbReference type="ChEBI" id="CHEBI:57692"/>
    </cofactor>
</comment>